<sequence>AEKWLKACNKEDLLAKTVTELHKNYKLCKKHFEDKYITKSGGSRKHLFEQAIPTMFPSQLKRSIPEDFETPSKKVIIVSDVLTAPSTEEKQDISTPSTSNISGRCTDRRSNKSSLKSHSRP</sequence>
<dbReference type="InterPro" id="IPR006612">
    <property type="entry name" value="THAP_Znf"/>
</dbReference>
<evidence type="ECO:0000313" key="8">
    <source>
        <dbReference type="EMBL" id="KAJ8935353.1"/>
    </source>
</evidence>
<dbReference type="Pfam" id="PF05485">
    <property type="entry name" value="THAP"/>
    <property type="match status" value="1"/>
</dbReference>
<feature type="non-terminal residue" evidence="8">
    <location>
        <position position="1"/>
    </location>
</feature>
<evidence type="ECO:0000256" key="5">
    <source>
        <dbReference type="PROSITE-ProRule" id="PRU00309"/>
    </source>
</evidence>
<name>A0AAV8X8S7_9CUCU</name>
<evidence type="ECO:0000259" key="7">
    <source>
        <dbReference type="PROSITE" id="PS50950"/>
    </source>
</evidence>
<evidence type="ECO:0000313" key="9">
    <source>
        <dbReference type="Proteomes" id="UP001162162"/>
    </source>
</evidence>
<feature type="domain" description="THAP-type" evidence="7">
    <location>
        <begin position="1"/>
        <end position="56"/>
    </location>
</feature>
<keyword evidence="2 5" id="KW-0863">Zinc-finger</keyword>
<dbReference type="AlphaFoldDB" id="A0AAV8X8S7"/>
<evidence type="ECO:0000256" key="6">
    <source>
        <dbReference type="SAM" id="MobiDB-lite"/>
    </source>
</evidence>
<gene>
    <name evidence="8" type="ORF">NQ318_021619</name>
</gene>
<keyword evidence="3" id="KW-0862">Zinc</keyword>
<dbReference type="SUPFAM" id="SSF57716">
    <property type="entry name" value="Glucocorticoid receptor-like (DNA-binding domain)"/>
    <property type="match status" value="1"/>
</dbReference>
<evidence type="ECO:0000256" key="2">
    <source>
        <dbReference type="ARBA" id="ARBA00022771"/>
    </source>
</evidence>
<feature type="compositionally biased region" description="Polar residues" evidence="6">
    <location>
        <begin position="93"/>
        <end position="103"/>
    </location>
</feature>
<keyword evidence="4 5" id="KW-0238">DNA-binding</keyword>
<dbReference type="PROSITE" id="PS50950">
    <property type="entry name" value="ZF_THAP"/>
    <property type="match status" value="1"/>
</dbReference>
<keyword evidence="9" id="KW-1185">Reference proteome</keyword>
<accession>A0AAV8X8S7</accession>
<organism evidence="8 9">
    <name type="scientific">Aromia moschata</name>
    <dbReference type="NCBI Taxonomy" id="1265417"/>
    <lineage>
        <taxon>Eukaryota</taxon>
        <taxon>Metazoa</taxon>
        <taxon>Ecdysozoa</taxon>
        <taxon>Arthropoda</taxon>
        <taxon>Hexapoda</taxon>
        <taxon>Insecta</taxon>
        <taxon>Pterygota</taxon>
        <taxon>Neoptera</taxon>
        <taxon>Endopterygota</taxon>
        <taxon>Coleoptera</taxon>
        <taxon>Polyphaga</taxon>
        <taxon>Cucujiformia</taxon>
        <taxon>Chrysomeloidea</taxon>
        <taxon>Cerambycidae</taxon>
        <taxon>Cerambycinae</taxon>
        <taxon>Callichromatini</taxon>
        <taxon>Aromia</taxon>
    </lineage>
</organism>
<evidence type="ECO:0000256" key="4">
    <source>
        <dbReference type="ARBA" id="ARBA00023125"/>
    </source>
</evidence>
<evidence type="ECO:0000256" key="3">
    <source>
        <dbReference type="ARBA" id="ARBA00022833"/>
    </source>
</evidence>
<proteinExistence type="predicted"/>
<dbReference type="Proteomes" id="UP001162162">
    <property type="component" value="Unassembled WGS sequence"/>
</dbReference>
<reference evidence="8" key="1">
    <citation type="journal article" date="2023" name="Insect Mol. Biol.">
        <title>Genome sequencing provides insights into the evolution of gene families encoding plant cell wall-degrading enzymes in longhorned beetles.</title>
        <authorList>
            <person name="Shin N.R."/>
            <person name="Okamura Y."/>
            <person name="Kirsch R."/>
            <person name="Pauchet Y."/>
        </authorList>
    </citation>
    <scope>NUCLEOTIDE SEQUENCE</scope>
    <source>
        <strain evidence="8">AMC_N1</strain>
    </source>
</reference>
<feature type="region of interest" description="Disordered" evidence="6">
    <location>
        <begin position="86"/>
        <end position="121"/>
    </location>
</feature>
<comment type="caution">
    <text evidence="8">The sequence shown here is derived from an EMBL/GenBank/DDBJ whole genome shotgun (WGS) entry which is preliminary data.</text>
</comment>
<dbReference type="EMBL" id="JAPWTK010000890">
    <property type="protein sequence ID" value="KAJ8935353.1"/>
    <property type="molecule type" value="Genomic_DNA"/>
</dbReference>
<dbReference type="GO" id="GO:0003677">
    <property type="term" value="F:DNA binding"/>
    <property type="evidence" value="ECO:0007669"/>
    <property type="project" value="UniProtKB-UniRule"/>
</dbReference>
<dbReference type="GO" id="GO:0008270">
    <property type="term" value="F:zinc ion binding"/>
    <property type="evidence" value="ECO:0007669"/>
    <property type="project" value="UniProtKB-KW"/>
</dbReference>
<evidence type="ECO:0000256" key="1">
    <source>
        <dbReference type="ARBA" id="ARBA00022723"/>
    </source>
</evidence>
<keyword evidence="1" id="KW-0479">Metal-binding</keyword>
<protein>
    <recommendedName>
        <fullName evidence="7">THAP-type domain-containing protein</fullName>
    </recommendedName>
</protein>